<evidence type="ECO:0000313" key="5">
    <source>
        <dbReference type="EMBL" id="KAK1613153.1"/>
    </source>
</evidence>
<dbReference type="AlphaFoldDB" id="A0AAD8R5M3"/>
<evidence type="ECO:0000256" key="3">
    <source>
        <dbReference type="SAM" id="MobiDB-lite"/>
    </source>
</evidence>
<dbReference type="EMBL" id="JAUUTY010000007">
    <property type="protein sequence ID" value="KAK1613153.1"/>
    <property type="molecule type" value="Genomic_DNA"/>
</dbReference>
<keyword evidence="6" id="KW-1185">Reference proteome</keyword>
<dbReference type="PROSITE" id="PS50158">
    <property type="entry name" value="ZF_CCHC"/>
    <property type="match status" value="1"/>
</dbReference>
<dbReference type="PANTHER" id="PTHR35046">
    <property type="entry name" value="ZINC KNUCKLE (CCHC-TYPE) FAMILY PROTEIN"/>
    <property type="match status" value="1"/>
</dbReference>
<dbReference type="InterPro" id="IPR056924">
    <property type="entry name" value="SH3_Tf2-1"/>
</dbReference>
<keyword evidence="2" id="KW-0175">Coiled coil</keyword>
<accession>A0AAD8R5M3</accession>
<dbReference type="GO" id="GO:0003676">
    <property type="term" value="F:nucleic acid binding"/>
    <property type="evidence" value="ECO:0007669"/>
    <property type="project" value="InterPro"/>
</dbReference>
<dbReference type="Proteomes" id="UP001231189">
    <property type="component" value="Unassembled WGS sequence"/>
</dbReference>
<dbReference type="InterPro" id="IPR036875">
    <property type="entry name" value="Znf_CCHC_sf"/>
</dbReference>
<dbReference type="SMART" id="SM00343">
    <property type="entry name" value="ZnF_C2HC"/>
    <property type="match status" value="1"/>
</dbReference>
<dbReference type="Pfam" id="PF24626">
    <property type="entry name" value="SH3_Tf2-1"/>
    <property type="match status" value="1"/>
</dbReference>
<keyword evidence="1" id="KW-0862">Zinc</keyword>
<dbReference type="Gene3D" id="4.10.60.10">
    <property type="entry name" value="Zinc finger, CCHC-type"/>
    <property type="match status" value="1"/>
</dbReference>
<keyword evidence="1" id="KW-0863">Zinc-finger</keyword>
<dbReference type="Pfam" id="PF00098">
    <property type="entry name" value="zf-CCHC"/>
    <property type="match status" value="1"/>
</dbReference>
<sequence length="496" mass="55829">MLCHTCGGKGHFKRDCPNRKVMIINEDNEYETGDDVDPNAPEDDDYDTDGEDAYPSDARTLVVSQRALNVLPSASTRRCNFFQTKALVGPDKACKVIIDGGSCRNLASKELCTKLKLKYLPHPHPYYIQWLSDNGEMKVNHMVRVEFAIGPVNMEASKRADFVRKIHVKTKELIEMKGKSNAARMNKKRKEMLFKPGDMVWVHFRKDRFPKLRKSKLKPRGAGPYKVLAKINDNAYSIDLPPTVKEMIELGTRFAGYRIEAETLRGELLRVQEHNRDLEQRLEASDKARRDAEAKIEAAEAKAATADDLRVRLNDAEAALSKKEEQICRRESAVVACLETQSNRFLKKIGEMYTRNQGTDEDVLLDALSVLEMNCSLPRDCLKYGRAALERIFPHLFPKAAVPEKFEPLAKSFLEKEDPMLAHRHASLKIGVEGMITLVMASGEKVDWAKAAAVRGLNKNSWTTLLKSAKAYSKNLLAFLDPSSSSTTSTAQPEVK</sequence>
<evidence type="ECO:0000256" key="1">
    <source>
        <dbReference type="PROSITE-ProRule" id="PRU00047"/>
    </source>
</evidence>
<keyword evidence="1" id="KW-0479">Metal-binding</keyword>
<proteinExistence type="predicted"/>
<name>A0AAD8R5M3_LOLMU</name>
<organism evidence="5 6">
    <name type="scientific">Lolium multiflorum</name>
    <name type="common">Italian ryegrass</name>
    <name type="synonym">Lolium perenne subsp. multiflorum</name>
    <dbReference type="NCBI Taxonomy" id="4521"/>
    <lineage>
        <taxon>Eukaryota</taxon>
        <taxon>Viridiplantae</taxon>
        <taxon>Streptophyta</taxon>
        <taxon>Embryophyta</taxon>
        <taxon>Tracheophyta</taxon>
        <taxon>Spermatophyta</taxon>
        <taxon>Magnoliopsida</taxon>
        <taxon>Liliopsida</taxon>
        <taxon>Poales</taxon>
        <taxon>Poaceae</taxon>
        <taxon>BOP clade</taxon>
        <taxon>Pooideae</taxon>
        <taxon>Poodae</taxon>
        <taxon>Poeae</taxon>
        <taxon>Poeae Chloroplast Group 2 (Poeae type)</taxon>
        <taxon>Loliodinae</taxon>
        <taxon>Loliinae</taxon>
        <taxon>Lolium</taxon>
    </lineage>
</organism>
<feature type="domain" description="CCHC-type" evidence="4">
    <location>
        <begin position="3"/>
        <end position="18"/>
    </location>
</feature>
<feature type="coiled-coil region" evidence="2">
    <location>
        <begin position="261"/>
        <end position="326"/>
    </location>
</feature>
<comment type="caution">
    <text evidence="5">The sequence shown here is derived from an EMBL/GenBank/DDBJ whole genome shotgun (WGS) entry which is preliminary data.</text>
</comment>
<dbReference type="InterPro" id="IPR001878">
    <property type="entry name" value="Znf_CCHC"/>
</dbReference>
<protein>
    <recommendedName>
        <fullName evidence="4">CCHC-type domain-containing protein</fullName>
    </recommendedName>
</protein>
<evidence type="ECO:0000256" key="2">
    <source>
        <dbReference type="SAM" id="Coils"/>
    </source>
</evidence>
<dbReference type="PANTHER" id="PTHR35046:SF9">
    <property type="entry name" value="RNA-DIRECTED DNA POLYMERASE"/>
    <property type="match status" value="1"/>
</dbReference>
<evidence type="ECO:0000259" key="4">
    <source>
        <dbReference type="PROSITE" id="PS50158"/>
    </source>
</evidence>
<reference evidence="5" key="1">
    <citation type="submission" date="2023-07" db="EMBL/GenBank/DDBJ databases">
        <title>A chromosome-level genome assembly of Lolium multiflorum.</title>
        <authorList>
            <person name="Chen Y."/>
            <person name="Copetti D."/>
            <person name="Kolliker R."/>
            <person name="Studer B."/>
        </authorList>
    </citation>
    <scope>NUCLEOTIDE SEQUENCE</scope>
    <source>
        <strain evidence="5">02402/16</strain>
        <tissue evidence="5">Leaf</tissue>
    </source>
</reference>
<feature type="region of interest" description="Disordered" evidence="3">
    <location>
        <begin position="28"/>
        <end position="53"/>
    </location>
</feature>
<dbReference type="GO" id="GO:0008270">
    <property type="term" value="F:zinc ion binding"/>
    <property type="evidence" value="ECO:0007669"/>
    <property type="project" value="UniProtKB-KW"/>
</dbReference>
<gene>
    <name evidence="5" type="ORF">QYE76_036826</name>
</gene>
<dbReference type="SUPFAM" id="SSF57756">
    <property type="entry name" value="Retrovirus zinc finger-like domains"/>
    <property type="match status" value="1"/>
</dbReference>
<evidence type="ECO:0000313" key="6">
    <source>
        <dbReference type="Proteomes" id="UP001231189"/>
    </source>
</evidence>